<evidence type="ECO:0000256" key="1">
    <source>
        <dbReference type="SAM" id="Phobius"/>
    </source>
</evidence>
<reference evidence="2 3" key="1">
    <citation type="submission" date="2019-02" db="EMBL/GenBank/DDBJ databases">
        <title>Polymorphobacter sp. isolated from the lake at the Tibet of China.</title>
        <authorList>
            <person name="Li A."/>
        </authorList>
    </citation>
    <scope>NUCLEOTIDE SEQUENCE [LARGE SCALE GENOMIC DNA]</scope>
    <source>
        <strain evidence="2 3">DJ1R-1</strain>
    </source>
</reference>
<organism evidence="2 3">
    <name type="scientific">Glacieibacterium arshaanense</name>
    <dbReference type="NCBI Taxonomy" id="2511025"/>
    <lineage>
        <taxon>Bacteria</taxon>
        <taxon>Pseudomonadati</taxon>
        <taxon>Pseudomonadota</taxon>
        <taxon>Alphaproteobacteria</taxon>
        <taxon>Sphingomonadales</taxon>
        <taxon>Sphingosinicellaceae</taxon>
        <taxon>Glacieibacterium</taxon>
    </lineage>
</organism>
<gene>
    <name evidence="2" type="ORF">EUV02_10315</name>
</gene>
<evidence type="ECO:0000313" key="3">
    <source>
        <dbReference type="Proteomes" id="UP000297737"/>
    </source>
</evidence>
<feature type="transmembrane region" description="Helical" evidence="1">
    <location>
        <begin position="6"/>
        <end position="25"/>
    </location>
</feature>
<comment type="caution">
    <text evidence="2">The sequence shown here is derived from an EMBL/GenBank/DDBJ whole genome shotgun (WGS) entry which is preliminary data.</text>
</comment>
<keyword evidence="1" id="KW-0812">Transmembrane</keyword>
<evidence type="ECO:0000313" key="2">
    <source>
        <dbReference type="EMBL" id="TFU03547.1"/>
    </source>
</evidence>
<evidence type="ECO:0008006" key="4">
    <source>
        <dbReference type="Google" id="ProtNLM"/>
    </source>
</evidence>
<keyword evidence="1" id="KW-1133">Transmembrane helix</keyword>
<sequence>MSLSDLVSIGSLLSSLAVLVSLIYLNRQVRQTDRNQQAAIRHGRSTRLVEILLAATDASLADALAKGLAGAEDISDTEVNQFIYYMNAFFNDAEDAYYQHESGLLNAEAFASFTASWRMALSTPGWRVAWKQRRALYHGSFGKFMDRIVAETPVRAVSSTVAQWKADVAAEKGRVETTGRASGGQA</sequence>
<protein>
    <recommendedName>
        <fullName evidence="4">DUF4760 domain-containing protein</fullName>
    </recommendedName>
</protein>
<dbReference type="RefSeq" id="WP_135246139.1">
    <property type="nucleotide sequence ID" value="NZ_SIHO01000002.1"/>
</dbReference>
<proteinExistence type="predicted"/>
<keyword evidence="3" id="KW-1185">Reference proteome</keyword>
<dbReference type="EMBL" id="SIHO01000002">
    <property type="protein sequence ID" value="TFU03547.1"/>
    <property type="molecule type" value="Genomic_DNA"/>
</dbReference>
<name>A0A4Y9END5_9SPHN</name>
<keyword evidence="1" id="KW-0472">Membrane</keyword>
<dbReference type="AlphaFoldDB" id="A0A4Y9END5"/>
<accession>A0A4Y9END5</accession>
<dbReference type="Proteomes" id="UP000297737">
    <property type="component" value="Unassembled WGS sequence"/>
</dbReference>